<name>U6G9W5_9EIME</name>
<reference evidence="2" key="1">
    <citation type="submission" date="2013-10" db="EMBL/GenBank/DDBJ databases">
        <title>Genomic analysis of the causative agents of coccidiosis in chickens.</title>
        <authorList>
            <person name="Reid A.J."/>
            <person name="Blake D."/>
            <person name="Billington K."/>
            <person name="Browne H."/>
            <person name="Dunn M."/>
            <person name="Hung S."/>
            <person name="Kawahara F."/>
            <person name="Miranda-Saavedra D."/>
            <person name="Mourier T."/>
            <person name="Nagra H."/>
            <person name="Otto T.D."/>
            <person name="Rawlings N."/>
            <person name="Sanchez A."/>
            <person name="Sanders M."/>
            <person name="Subramaniam C."/>
            <person name="Tay Y."/>
            <person name="Dear P."/>
            <person name="Doerig C."/>
            <person name="Gruber A."/>
            <person name="Parkinson J."/>
            <person name="Shirley M."/>
            <person name="Wan K.L."/>
            <person name="Berriman M."/>
            <person name="Tomley F."/>
            <person name="Pain A."/>
        </authorList>
    </citation>
    <scope>NUCLEOTIDE SEQUENCE [LARGE SCALE GENOMIC DNA]</scope>
    <source>
        <strain evidence="2">Houghton</strain>
    </source>
</reference>
<keyword evidence="1" id="KW-0732">Signal</keyword>
<evidence type="ECO:0000313" key="3">
    <source>
        <dbReference type="Proteomes" id="UP000018201"/>
    </source>
</evidence>
<evidence type="ECO:0000313" key="2">
    <source>
        <dbReference type="EMBL" id="CDI76930.1"/>
    </source>
</evidence>
<feature type="signal peptide" evidence="1">
    <location>
        <begin position="1"/>
        <end position="19"/>
    </location>
</feature>
<reference evidence="2" key="2">
    <citation type="submission" date="2013-10" db="EMBL/GenBank/DDBJ databases">
        <authorList>
            <person name="Aslett M."/>
        </authorList>
    </citation>
    <scope>NUCLEOTIDE SEQUENCE [LARGE SCALE GENOMIC DNA]</scope>
    <source>
        <strain evidence="2">Houghton</strain>
    </source>
</reference>
<accession>U6G9W5</accession>
<evidence type="ECO:0000256" key="1">
    <source>
        <dbReference type="SAM" id="SignalP"/>
    </source>
</evidence>
<dbReference type="EMBL" id="HG691412">
    <property type="protein sequence ID" value="CDI76930.1"/>
    <property type="molecule type" value="Genomic_DNA"/>
</dbReference>
<gene>
    <name evidence="2" type="ORF">EPH_0028240</name>
</gene>
<dbReference type="OrthoDB" id="345467at2759"/>
<feature type="chain" id="PRO_5004670915" description="SAG family member" evidence="1">
    <location>
        <begin position="20"/>
        <end position="300"/>
    </location>
</feature>
<sequence>MLVKALLVVAFAAALDVHAEPEAPTRCANGEVRFEGRATFEEGDRPEKISKEAVLTIDVSEESASGEEPKAPIYTHSIPLEDYTPDAEIPYAFCVDLHNVEAKKISLKARITDPEAEAKVECIGETVVTAGSDTYEADLTLAKVESSISSNEPSVADCNFARLADDVTGIAVKASIKIGAPKALPKPTYLVVTLKETDEETGEPEVISLFSGDISAIYEPERPVPAFLCAKVPANAEENPKYTLEAFVHLGWDGYANPNDDERTLRKGDLATRRPIEVPITPDQHDYSVDVTVKPYNPSA</sequence>
<evidence type="ECO:0008006" key="4">
    <source>
        <dbReference type="Google" id="ProtNLM"/>
    </source>
</evidence>
<keyword evidence="3" id="KW-1185">Reference proteome</keyword>
<dbReference type="AlphaFoldDB" id="U6G9W5"/>
<proteinExistence type="predicted"/>
<dbReference type="Proteomes" id="UP000018201">
    <property type="component" value="Unassembled WGS sequence"/>
</dbReference>
<organism evidence="2 3">
    <name type="scientific">Eimeria praecox</name>
    <dbReference type="NCBI Taxonomy" id="51316"/>
    <lineage>
        <taxon>Eukaryota</taxon>
        <taxon>Sar</taxon>
        <taxon>Alveolata</taxon>
        <taxon>Apicomplexa</taxon>
        <taxon>Conoidasida</taxon>
        <taxon>Coccidia</taxon>
        <taxon>Eucoccidiorida</taxon>
        <taxon>Eimeriorina</taxon>
        <taxon>Eimeriidae</taxon>
        <taxon>Eimeria</taxon>
    </lineage>
</organism>
<protein>
    <recommendedName>
        <fullName evidence="4">SAG family member</fullName>
    </recommendedName>
</protein>
<dbReference type="VEuPathDB" id="ToxoDB:EPH_0028240"/>